<sequence>MGWGDWRAALVRLLSVLVSYASCLPSVCHVCFIDLCRHGIWSRVCIECLWDSQVGHCSGWVFEDGEFHHFARSTL</sequence>
<accession>A0A2H3BVJ3</accession>
<keyword evidence="3" id="KW-1185">Reference proteome</keyword>
<reference evidence="3" key="1">
    <citation type="journal article" date="2017" name="Nat. Ecol. Evol.">
        <title>Genome expansion and lineage-specific genetic innovations in the forest pathogenic fungi Armillaria.</title>
        <authorList>
            <person name="Sipos G."/>
            <person name="Prasanna A.N."/>
            <person name="Walter M.C."/>
            <person name="O'Connor E."/>
            <person name="Balint B."/>
            <person name="Krizsan K."/>
            <person name="Kiss B."/>
            <person name="Hess J."/>
            <person name="Varga T."/>
            <person name="Slot J."/>
            <person name="Riley R."/>
            <person name="Boka B."/>
            <person name="Rigling D."/>
            <person name="Barry K."/>
            <person name="Lee J."/>
            <person name="Mihaltcheva S."/>
            <person name="LaButti K."/>
            <person name="Lipzen A."/>
            <person name="Waldron R."/>
            <person name="Moloney N.M."/>
            <person name="Sperisen C."/>
            <person name="Kredics L."/>
            <person name="Vagvoelgyi C."/>
            <person name="Patrignani A."/>
            <person name="Fitzpatrick D."/>
            <person name="Nagy I."/>
            <person name="Doyle S."/>
            <person name="Anderson J.B."/>
            <person name="Grigoriev I.V."/>
            <person name="Gueldener U."/>
            <person name="Muensterkoetter M."/>
            <person name="Nagy L.G."/>
        </authorList>
    </citation>
    <scope>NUCLEOTIDE SEQUENCE [LARGE SCALE GENOMIC DNA]</scope>
    <source>
        <strain evidence="3">28-4</strain>
    </source>
</reference>
<evidence type="ECO:0000256" key="1">
    <source>
        <dbReference type="SAM" id="SignalP"/>
    </source>
</evidence>
<organism evidence="2 3">
    <name type="scientific">Armillaria solidipes</name>
    <dbReference type="NCBI Taxonomy" id="1076256"/>
    <lineage>
        <taxon>Eukaryota</taxon>
        <taxon>Fungi</taxon>
        <taxon>Dikarya</taxon>
        <taxon>Basidiomycota</taxon>
        <taxon>Agaricomycotina</taxon>
        <taxon>Agaricomycetes</taxon>
        <taxon>Agaricomycetidae</taxon>
        <taxon>Agaricales</taxon>
        <taxon>Marasmiineae</taxon>
        <taxon>Physalacriaceae</taxon>
        <taxon>Armillaria</taxon>
    </lineage>
</organism>
<dbReference type="Proteomes" id="UP000218334">
    <property type="component" value="Unassembled WGS sequence"/>
</dbReference>
<evidence type="ECO:0008006" key="4">
    <source>
        <dbReference type="Google" id="ProtNLM"/>
    </source>
</evidence>
<feature type="signal peptide" evidence="1">
    <location>
        <begin position="1"/>
        <end position="23"/>
    </location>
</feature>
<evidence type="ECO:0000313" key="3">
    <source>
        <dbReference type="Proteomes" id="UP000218334"/>
    </source>
</evidence>
<name>A0A2H3BVJ3_9AGAR</name>
<dbReference type="AlphaFoldDB" id="A0A2H3BVJ3"/>
<evidence type="ECO:0000313" key="2">
    <source>
        <dbReference type="EMBL" id="PBK67923.1"/>
    </source>
</evidence>
<keyword evidence="1" id="KW-0732">Signal</keyword>
<gene>
    <name evidence="2" type="ORF">ARMSODRAFT_291201</name>
</gene>
<proteinExistence type="predicted"/>
<dbReference type="EMBL" id="KZ293434">
    <property type="protein sequence ID" value="PBK67923.1"/>
    <property type="molecule type" value="Genomic_DNA"/>
</dbReference>
<feature type="chain" id="PRO_5013877405" description="Secreted protein" evidence="1">
    <location>
        <begin position="24"/>
        <end position="75"/>
    </location>
</feature>
<protein>
    <recommendedName>
        <fullName evidence="4">Secreted protein</fullName>
    </recommendedName>
</protein>